<proteinExistence type="inferred from homology"/>
<reference evidence="5" key="1">
    <citation type="journal article" date="2012" name="Science">
        <title>Fermentation, hydrogen, and sulfur metabolism in multiple uncultivated bacterial phyla.</title>
        <authorList>
            <person name="Wrighton K.C."/>
            <person name="Thomas B.C."/>
            <person name="Sharon I."/>
            <person name="Miller C.S."/>
            <person name="Castelle C.J."/>
            <person name="VerBerkmoes N.C."/>
            <person name="Wilkins M.J."/>
            <person name="Hettich R.L."/>
            <person name="Lipton M.S."/>
            <person name="Williams K.H."/>
            <person name="Long P.E."/>
            <person name="Banfield J.F."/>
        </authorList>
    </citation>
    <scope>NUCLEOTIDE SEQUENCE [LARGE SCALE GENOMIC DNA]</scope>
</reference>
<dbReference type="InterPro" id="IPR037229">
    <property type="entry name" value="Ribosomal_bL35_sf"/>
</dbReference>
<dbReference type="GO" id="GO:0006412">
    <property type="term" value="P:translation"/>
    <property type="evidence" value="ECO:0007669"/>
    <property type="project" value="InterPro"/>
</dbReference>
<dbReference type="Pfam" id="PF01632">
    <property type="entry name" value="Ribosomal_L35p"/>
    <property type="match status" value="1"/>
</dbReference>
<dbReference type="PRINTS" id="PR00064">
    <property type="entry name" value="RIBOSOMALL35"/>
</dbReference>
<dbReference type="NCBIfam" id="TIGR00001">
    <property type="entry name" value="rpmI_bact"/>
    <property type="match status" value="1"/>
</dbReference>
<organism evidence="5">
    <name type="scientific">uncultured bacterium</name>
    <name type="common">gcode 4</name>
    <dbReference type="NCBI Taxonomy" id="1234023"/>
    <lineage>
        <taxon>Bacteria</taxon>
        <taxon>environmental samples</taxon>
    </lineage>
</organism>
<dbReference type="PANTHER" id="PTHR33343:SF1">
    <property type="entry name" value="LARGE RIBOSOMAL SUBUNIT PROTEIN BL35M"/>
    <property type="match status" value="1"/>
</dbReference>
<dbReference type="SUPFAM" id="SSF143034">
    <property type="entry name" value="L35p-like"/>
    <property type="match status" value="1"/>
</dbReference>
<dbReference type="PANTHER" id="PTHR33343">
    <property type="entry name" value="54S RIBOSOMAL PROTEIN BL35M"/>
    <property type="match status" value="1"/>
</dbReference>
<dbReference type="InterPro" id="IPR021137">
    <property type="entry name" value="Ribosomal_bL35-like"/>
</dbReference>
<sequence>MKQKTHSGAKKRVKVTGTGKFIFAHSCKRHLLSDKSKKAKGRNKYGIVAHGTNKLAAQRCLPYGIK</sequence>
<dbReference type="AlphaFoldDB" id="K1XJM7"/>
<evidence type="ECO:0000256" key="2">
    <source>
        <dbReference type="ARBA" id="ARBA00022980"/>
    </source>
</evidence>
<evidence type="ECO:0000313" key="5">
    <source>
        <dbReference type="EMBL" id="EKD30580.1"/>
    </source>
</evidence>
<keyword evidence="3 4" id="KW-0687">Ribonucleoprotein</keyword>
<comment type="similarity">
    <text evidence="1 4">Belongs to the bacterial ribosomal protein bL35 family.</text>
</comment>
<dbReference type="FunFam" id="4.10.410.60:FF:000001">
    <property type="entry name" value="50S ribosomal protein L35"/>
    <property type="match status" value="1"/>
</dbReference>
<evidence type="ECO:0000256" key="1">
    <source>
        <dbReference type="ARBA" id="ARBA00006598"/>
    </source>
</evidence>
<keyword evidence="2 4" id="KW-0689">Ribosomal protein</keyword>
<comment type="caution">
    <text evidence="5">The sequence shown here is derived from an EMBL/GenBank/DDBJ whole genome shotgun (WGS) entry which is preliminary data.</text>
</comment>
<dbReference type="InterPro" id="IPR001706">
    <property type="entry name" value="Ribosomal_bL35"/>
</dbReference>
<accession>K1XJM7</accession>
<dbReference type="GO" id="GO:0022625">
    <property type="term" value="C:cytosolic large ribosomal subunit"/>
    <property type="evidence" value="ECO:0007669"/>
    <property type="project" value="TreeGrafter"/>
</dbReference>
<protein>
    <recommendedName>
        <fullName evidence="4">50S ribosomal protein L35</fullName>
    </recommendedName>
</protein>
<dbReference type="GO" id="GO:0003735">
    <property type="term" value="F:structural constituent of ribosome"/>
    <property type="evidence" value="ECO:0007669"/>
    <property type="project" value="InterPro"/>
</dbReference>
<name>K1XJM7_9BACT</name>
<evidence type="ECO:0000256" key="4">
    <source>
        <dbReference type="RuleBase" id="RU000568"/>
    </source>
</evidence>
<dbReference type="InterPro" id="IPR018265">
    <property type="entry name" value="Ribosomal_bL35_CS"/>
</dbReference>
<dbReference type="EMBL" id="AMFJ01034003">
    <property type="protein sequence ID" value="EKD30580.1"/>
    <property type="molecule type" value="Genomic_DNA"/>
</dbReference>
<dbReference type="PROSITE" id="PS00936">
    <property type="entry name" value="RIBOSOMAL_L35"/>
    <property type="match status" value="1"/>
</dbReference>
<gene>
    <name evidence="5" type="ORF">ACD_78C00003G0003</name>
</gene>
<evidence type="ECO:0000256" key="3">
    <source>
        <dbReference type="ARBA" id="ARBA00023274"/>
    </source>
</evidence>
<dbReference type="Gene3D" id="4.10.410.60">
    <property type="match status" value="1"/>
</dbReference>